<reference evidence="2" key="1">
    <citation type="submission" date="2020-12" db="EMBL/GenBank/DDBJ databases">
        <title>Oil enriched cultivation method for isolating marine PHA-producing bacteria.</title>
        <authorList>
            <person name="Zheng W."/>
            <person name="Yu S."/>
            <person name="Huang Y."/>
        </authorList>
    </citation>
    <scope>NUCLEOTIDE SEQUENCE</scope>
    <source>
        <strain evidence="2">SY-2-12</strain>
    </source>
</reference>
<comment type="caution">
    <text evidence="2">The sequence shown here is derived from an EMBL/GenBank/DDBJ whole genome shotgun (WGS) entry which is preliminary data.</text>
</comment>
<dbReference type="InterPro" id="IPR045517">
    <property type="entry name" value="Glyoxalase_8"/>
</dbReference>
<dbReference type="Proteomes" id="UP000664096">
    <property type="component" value="Unassembled WGS sequence"/>
</dbReference>
<dbReference type="EMBL" id="JAEKJZ010000004">
    <property type="protein sequence ID" value="MBN9672377.1"/>
    <property type="molecule type" value="Genomic_DNA"/>
</dbReference>
<accession>A0A939EFN9</accession>
<organism evidence="2 3">
    <name type="scientific">Roseibium aggregatum</name>
    <dbReference type="NCBI Taxonomy" id="187304"/>
    <lineage>
        <taxon>Bacteria</taxon>
        <taxon>Pseudomonadati</taxon>
        <taxon>Pseudomonadota</taxon>
        <taxon>Alphaproteobacteria</taxon>
        <taxon>Hyphomicrobiales</taxon>
        <taxon>Stappiaceae</taxon>
        <taxon>Roseibium</taxon>
    </lineage>
</organism>
<dbReference type="AlphaFoldDB" id="A0A939EFN9"/>
<sequence>MQTYRDAKRMAKVLETSLREKNINITHGECLNIIAKQFGLADWNTLAACIKRDKASTTRRVQALTSWDFIGEHPTEFDYGIDESVGGSGRRAALIRYTRTPFTRYRDIAQVFGTLAQTVSAVPYHGKRIAIRADLATERVSHGATLWARIDKSPGHSLAFDNLRHHPEGWLFGDNGLTGRKVVLDVPPEGVSLQFGFFLKGTGTVWAADFAVAVVSNSVPLTGEPRDTGPRELGWITPQNLDFSKVVDLTP</sequence>
<evidence type="ECO:0000313" key="3">
    <source>
        <dbReference type="Proteomes" id="UP000664096"/>
    </source>
</evidence>
<evidence type="ECO:0000313" key="2">
    <source>
        <dbReference type="EMBL" id="MBN9672377.1"/>
    </source>
</evidence>
<protein>
    <recommendedName>
        <fullName evidence="1">Glyoxalase-related protein domain-containing protein</fullName>
    </recommendedName>
</protein>
<dbReference type="RefSeq" id="WP_207142225.1">
    <property type="nucleotide sequence ID" value="NZ_JAEKJZ010000004.1"/>
</dbReference>
<evidence type="ECO:0000259" key="1">
    <source>
        <dbReference type="Pfam" id="PF20066"/>
    </source>
</evidence>
<gene>
    <name evidence="2" type="ORF">JF539_18630</name>
</gene>
<feature type="domain" description="Glyoxalase-related protein" evidence="1">
    <location>
        <begin position="3"/>
        <end position="56"/>
    </location>
</feature>
<name>A0A939EFN9_9HYPH</name>
<proteinExistence type="predicted"/>
<dbReference type="Gene3D" id="2.60.120.260">
    <property type="entry name" value="Galactose-binding domain-like"/>
    <property type="match status" value="1"/>
</dbReference>
<dbReference type="Pfam" id="PF20066">
    <property type="entry name" value="Glyoxalase_8"/>
    <property type="match status" value="1"/>
</dbReference>